<feature type="transmembrane region" description="Helical" evidence="8">
    <location>
        <begin position="42"/>
        <end position="63"/>
    </location>
</feature>
<feature type="transmembrane region" description="Helical" evidence="8">
    <location>
        <begin position="264"/>
        <end position="282"/>
    </location>
</feature>
<feature type="transmembrane region" description="Helical" evidence="8">
    <location>
        <begin position="161"/>
        <end position="182"/>
    </location>
</feature>
<dbReference type="Pfam" id="PF07690">
    <property type="entry name" value="MFS_1"/>
    <property type="match status" value="1"/>
</dbReference>
<name>A0ABP6GDY5_9ACTN</name>
<keyword evidence="2" id="KW-0813">Transport</keyword>
<evidence type="ECO:0000313" key="10">
    <source>
        <dbReference type="EMBL" id="GAA2719738.1"/>
    </source>
</evidence>
<dbReference type="PROSITE" id="PS50850">
    <property type="entry name" value="MFS"/>
    <property type="match status" value="1"/>
</dbReference>
<evidence type="ECO:0000259" key="9">
    <source>
        <dbReference type="PROSITE" id="PS50850"/>
    </source>
</evidence>
<feature type="transmembrane region" description="Helical" evidence="8">
    <location>
        <begin position="398"/>
        <end position="415"/>
    </location>
</feature>
<dbReference type="PANTHER" id="PTHR42718">
    <property type="entry name" value="MAJOR FACILITATOR SUPERFAMILY MULTIDRUG TRANSPORTER MFSC"/>
    <property type="match status" value="1"/>
</dbReference>
<feature type="transmembrane region" description="Helical" evidence="8">
    <location>
        <begin position="355"/>
        <end position="377"/>
    </location>
</feature>
<feature type="transmembrane region" description="Helical" evidence="8">
    <location>
        <begin position="7"/>
        <end position="30"/>
    </location>
</feature>
<dbReference type="InterPro" id="IPR036259">
    <property type="entry name" value="MFS_trans_sf"/>
</dbReference>
<keyword evidence="4 8" id="KW-0812">Transmembrane</keyword>
<accession>A0ABP6GDY5</accession>
<feature type="transmembrane region" description="Helical" evidence="8">
    <location>
        <begin position="100"/>
        <end position="122"/>
    </location>
</feature>
<feature type="transmembrane region" description="Helical" evidence="8">
    <location>
        <begin position="225"/>
        <end position="243"/>
    </location>
</feature>
<keyword evidence="5 8" id="KW-1133">Transmembrane helix</keyword>
<evidence type="ECO:0000256" key="1">
    <source>
        <dbReference type="ARBA" id="ARBA00004651"/>
    </source>
</evidence>
<comment type="subcellular location">
    <subcellularLocation>
        <location evidence="1">Cell membrane</location>
        <topology evidence="1">Multi-pass membrane protein</topology>
    </subcellularLocation>
</comment>
<dbReference type="PANTHER" id="PTHR42718:SF46">
    <property type="entry name" value="BLR6921 PROTEIN"/>
    <property type="match status" value="1"/>
</dbReference>
<evidence type="ECO:0000256" key="2">
    <source>
        <dbReference type="ARBA" id="ARBA00022448"/>
    </source>
</evidence>
<feature type="compositionally biased region" description="Low complexity" evidence="7">
    <location>
        <begin position="510"/>
        <end position="525"/>
    </location>
</feature>
<feature type="region of interest" description="Disordered" evidence="7">
    <location>
        <begin position="460"/>
        <end position="525"/>
    </location>
</feature>
<feature type="transmembrane region" description="Helical" evidence="8">
    <location>
        <begin position="134"/>
        <end position="155"/>
    </location>
</feature>
<feature type="transmembrane region" description="Helical" evidence="8">
    <location>
        <begin position="435"/>
        <end position="455"/>
    </location>
</feature>
<feature type="compositionally biased region" description="Polar residues" evidence="7">
    <location>
        <begin position="469"/>
        <end position="482"/>
    </location>
</feature>
<dbReference type="InterPro" id="IPR020846">
    <property type="entry name" value="MFS_dom"/>
</dbReference>
<gene>
    <name evidence="10" type="ORF">GCM10010439_06150</name>
</gene>
<reference evidence="11" key="1">
    <citation type="journal article" date="2019" name="Int. J. Syst. Evol. Microbiol.">
        <title>The Global Catalogue of Microorganisms (GCM) 10K type strain sequencing project: providing services to taxonomists for standard genome sequencing and annotation.</title>
        <authorList>
            <consortium name="The Broad Institute Genomics Platform"/>
            <consortium name="The Broad Institute Genome Sequencing Center for Infectious Disease"/>
            <person name="Wu L."/>
            <person name="Ma J."/>
        </authorList>
    </citation>
    <scope>NUCLEOTIDE SEQUENCE [LARGE SCALE GENOMIC DNA]</scope>
    <source>
        <strain evidence="11">JCM 8201</strain>
    </source>
</reference>
<proteinExistence type="predicted"/>
<comment type="caution">
    <text evidence="10">The sequence shown here is derived from an EMBL/GenBank/DDBJ whole genome shotgun (WGS) entry which is preliminary data.</text>
</comment>
<evidence type="ECO:0000313" key="11">
    <source>
        <dbReference type="Proteomes" id="UP001501842"/>
    </source>
</evidence>
<feature type="transmembrane region" description="Helical" evidence="8">
    <location>
        <begin position="302"/>
        <end position="320"/>
    </location>
</feature>
<dbReference type="InterPro" id="IPR011701">
    <property type="entry name" value="MFS"/>
</dbReference>
<organism evidence="10 11">
    <name type="scientific">Actinocorallia aurantiaca</name>
    <dbReference type="NCBI Taxonomy" id="46204"/>
    <lineage>
        <taxon>Bacteria</taxon>
        <taxon>Bacillati</taxon>
        <taxon>Actinomycetota</taxon>
        <taxon>Actinomycetes</taxon>
        <taxon>Streptosporangiales</taxon>
        <taxon>Thermomonosporaceae</taxon>
        <taxon>Actinocorallia</taxon>
    </lineage>
</organism>
<evidence type="ECO:0000256" key="3">
    <source>
        <dbReference type="ARBA" id="ARBA00022475"/>
    </source>
</evidence>
<dbReference type="Gene3D" id="1.20.1250.20">
    <property type="entry name" value="MFS general substrate transporter like domains"/>
    <property type="match status" value="1"/>
</dbReference>
<evidence type="ECO:0000256" key="6">
    <source>
        <dbReference type="ARBA" id="ARBA00023136"/>
    </source>
</evidence>
<sequence length="525" mass="55305">MGRDRYGWTLAVVAVSAFMVTLDNTVTNIALTTLYEYFDTDIAAVSWVSTAYILMFSCLMIAGGRMVDVYGCRRIFTIGMVTFTLSSLGAGLSQELTQLIFFRVTQGAGAALALPATLVMVINKRTDKQKSIGNLVFILTGTIASALGPTVGGLIVDAFSWHWIFLINVVPGIAVIVLGLFVLDGQSENSPGSVDLPAVLTSATMLFAFTYGIHSGSDLGFTDPSVLAVLALGAMALGSFILVEKWAPNPMLTTEFFRNKAFSGGLAGQILWGMGFSGVITYSGNFMQDVLEWSPSQAGTAFIPPAVIIGVLTPVGFWLSSRFGPRVPISAGMVLMAFGLVAFSRLRQGDTFVDIIPGIVLVGMGSALTMPLGLYLIKAVPEERTGVAGGVLNVGREISAAMGIVALGAVLNALSRNARAEGSSKVEAMEQGSSAALLVGGGLVLVGAIITLFTLQRRGDVPEEEPGTTPKSPDSPSLTSGSFPVIPDWWGNNRRSQIPSAWPPPPPYSPYEMSESGPPSHSGSR</sequence>
<feature type="transmembrane region" description="Helical" evidence="8">
    <location>
        <begin position="75"/>
        <end position="94"/>
    </location>
</feature>
<dbReference type="Proteomes" id="UP001501842">
    <property type="component" value="Unassembled WGS sequence"/>
</dbReference>
<protein>
    <submittedName>
        <fullName evidence="10">MFS transporter</fullName>
    </submittedName>
</protein>
<evidence type="ECO:0000256" key="4">
    <source>
        <dbReference type="ARBA" id="ARBA00022692"/>
    </source>
</evidence>
<dbReference type="RefSeq" id="WP_344448546.1">
    <property type="nucleotide sequence ID" value="NZ_BAAATZ010000002.1"/>
</dbReference>
<dbReference type="EMBL" id="BAAATZ010000002">
    <property type="protein sequence ID" value="GAA2719738.1"/>
    <property type="molecule type" value="Genomic_DNA"/>
</dbReference>
<keyword evidence="3" id="KW-1003">Cell membrane</keyword>
<dbReference type="SUPFAM" id="SSF103473">
    <property type="entry name" value="MFS general substrate transporter"/>
    <property type="match status" value="1"/>
</dbReference>
<dbReference type="CDD" id="cd17321">
    <property type="entry name" value="MFS_MMR_MDR_like"/>
    <property type="match status" value="1"/>
</dbReference>
<evidence type="ECO:0000256" key="8">
    <source>
        <dbReference type="SAM" id="Phobius"/>
    </source>
</evidence>
<dbReference type="Gene3D" id="1.20.1720.10">
    <property type="entry name" value="Multidrug resistance protein D"/>
    <property type="match status" value="1"/>
</dbReference>
<feature type="transmembrane region" description="Helical" evidence="8">
    <location>
        <begin position="327"/>
        <end position="343"/>
    </location>
</feature>
<keyword evidence="6 8" id="KW-0472">Membrane</keyword>
<evidence type="ECO:0000256" key="7">
    <source>
        <dbReference type="SAM" id="MobiDB-lite"/>
    </source>
</evidence>
<feature type="transmembrane region" description="Helical" evidence="8">
    <location>
        <begin position="194"/>
        <end position="213"/>
    </location>
</feature>
<feature type="domain" description="Major facilitator superfamily (MFS) profile" evidence="9">
    <location>
        <begin position="9"/>
        <end position="459"/>
    </location>
</feature>
<evidence type="ECO:0000256" key="5">
    <source>
        <dbReference type="ARBA" id="ARBA00022989"/>
    </source>
</evidence>
<keyword evidence="11" id="KW-1185">Reference proteome</keyword>